<feature type="compositionally biased region" description="Low complexity" evidence="1">
    <location>
        <begin position="1"/>
        <end position="16"/>
    </location>
</feature>
<protein>
    <submittedName>
        <fullName evidence="3">Uncharacterized protein</fullName>
    </submittedName>
</protein>
<gene>
    <name evidence="3" type="ORF">MKZ38_004752</name>
</gene>
<feature type="transmembrane region" description="Helical" evidence="2">
    <location>
        <begin position="26"/>
        <end position="46"/>
    </location>
</feature>
<comment type="caution">
    <text evidence="3">The sequence shown here is derived from an EMBL/GenBank/DDBJ whole genome shotgun (WGS) entry which is preliminary data.</text>
</comment>
<dbReference type="Proteomes" id="UP001201980">
    <property type="component" value="Unassembled WGS sequence"/>
</dbReference>
<reference evidence="3" key="1">
    <citation type="submission" date="2022-07" db="EMBL/GenBank/DDBJ databases">
        <title>Draft genome sequence of Zalerion maritima ATCC 34329, a (micro)plastics degrading marine fungus.</title>
        <authorList>
            <person name="Paco A."/>
            <person name="Goncalves M.F.M."/>
            <person name="Rocha-Santos T.A.P."/>
            <person name="Alves A."/>
        </authorList>
    </citation>
    <scope>NUCLEOTIDE SEQUENCE</scope>
    <source>
        <strain evidence="3">ATCC 34329</strain>
    </source>
</reference>
<keyword evidence="4" id="KW-1185">Reference proteome</keyword>
<sequence length="392" mass="44430">MSQPNNNQNPLPGNPNNDEDRNGTQFLLTVALIPLLVPLWFGLVAYDIMIGLPPRSKGYGPRRYAPNVLDVLRVKSTLFKRGELPMELVDIIIDMAEYWPSTRQSTRFENTPTGRLMIPGGNENNNQLLIRCCPLGFTKLPASPSRPHDFLFGALPQSKFRPLRDECPASDFDRYTSYTSRPELRSLDHPCRKILFTIESHDQGWGGNQRNPDRFAESYTWFDVGLERFEKGDVCTDGCRDGSPDPGRPLSQNAATNMRNTFALCNLRSVIPPLRTCTPEELGLSGVRSTDNKPYVYDFPLIARENEKIQCNKRAHRTKEKYCIEWNSWDDIDPKSPAADSLVAKGRGRATGDGKFVRDLKIGDAITVWGKSRFPGWVNHIDRVQVEIFWAV</sequence>
<evidence type="ECO:0000256" key="2">
    <source>
        <dbReference type="SAM" id="Phobius"/>
    </source>
</evidence>
<keyword evidence="2" id="KW-1133">Transmembrane helix</keyword>
<evidence type="ECO:0000313" key="3">
    <source>
        <dbReference type="EMBL" id="KAJ2905677.1"/>
    </source>
</evidence>
<proteinExistence type="predicted"/>
<dbReference type="AlphaFoldDB" id="A0AAD5WXC5"/>
<keyword evidence="2" id="KW-0472">Membrane</keyword>
<name>A0AAD5WXC5_9PEZI</name>
<dbReference type="EMBL" id="JAKWBI020000027">
    <property type="protein sequence ID" value="KAJ2905677.1"/>
    <property type="molecule type" value="Genomic_DNA"/>
</dbReference>
<feature type="region of interest" description="Disordered" evidence="1">
    <location>
        <begin position="1"/>
        <end position="22"/>
    </location>
</feature>
<evidence type="ECO:0000313" key="4">
    <source>
        <dbReference type="Proteomes" id="UP001201980"/>
    </source>
</evidence>
<keyword evidence="2" id="KW-0812">Transmembrane</keyword>
<accession>A0AAD5WXC5</accession>
<organism evidence="3 4">
    <name type="scientific">Zalerion maritima</name>
    <dbReference type="NCBI Taxonomy" id="339359"/>
    <lineage>
        <taxon>Eukaryota</taxon>
        <taxon>Fungi</taxon>
        <taxon>Dikarya</taxon>
        <taxon>Ascomycota</taxon>
        <taxon>Pezizomycotina</taxon>
        <taxon>Sordariomycetes</taxon>
        <taxon>Lulworthiomycetidae</taxon>
        <taxon>Lulworthiales</taxon>
        <taxon>Lulworthiaceae</taxon>
        <taxon>Zalerion</taxon>
    </lineage>
</organism>
<evidence type="ECO:0000256" key="1">
    <source>
        <dbReference type="SAM" id="MobiDB-lite"/>
    </source>
</evidence>